<dbReference type="EMBL" id="JAVFHQ010000015">
    <property type="protein sequence ID" value="KAK4546396.1"/>
    <property type="molecule type" value="Genomic_DNA"/>
</dbReference>
<dbReference type="GO" id="GO:0003824">
    <property type="term" value="F:catalytic activity"/>
    <property type="evidence" value="ECO:0007669"/>
    <property type="project" value="InterPro"/>
</dbReference>
<dbReference type="GO" id="GO:0046872">
    <property type="term" value="F:metal ion binding"/>
    <property type="evidence" value="ECO:0007669"/>
    <property type="project" value="UniProtKB-KW"/>
</dbReference>
<reference evidence="4 5" key="1">
    <citation type="submission" date="2021-11" db="EMBL/GenBank/DDBJ databases">
        <title>Black yeast isolated from Biological Soil Crust.</title>
        <authorList>
            <person name="Kurbessoian T."/>
        </authorList>
    </citation>
    <scope>NUCLEOTIDE SEQUENCE [LARGE SCALE GENOMIC DNA]</scope>
    <source>
        <strain evidence="4 5">CCFEE 5522</strain>
    </source>
</reference>
<dbReference type="AlphaFoldDB" id="A0AAV9JLK7"/>
<comment type="caution">
    <text evidence="4">The sequence shown here is derived from an EMBL/GenBank/DDBJ whole genome shotgun (WGS) entry which is preliminary data.</text>
</comment>
<dbReference type="SUPFAM" id="SSF56529">
    <property type="entry name" value="FAH"/>
    <property type="match status" value="1"/>
</dbReference>
<name>A0AAV9JLK7_9PEZI</name>
<proteinExistence type="inferred from homology"/>
<dbReference type="PANTHER" id="PTHR11820">
    <property type="entry name" value="ACYLPYRUVASE"/>
    <property type="match status" value="1"/>
</dbReference>
<dbReference type="InterPro" id="IPR036663">
    <property type="entry name" value="Fumarylacetoacetase_C_sf"/>
</dbReference>
<organism evidence="4 5">
    <name type="scientific">Oleoguttula mirabilis</name>
    <dbReference type="NCBI Taxonomy" id="1507867"/>
    <lineage>
        <taxon>Eukaryota</taxon>
        <taxon>Fungi</taxon>
        <taxon>Dikarya</taxon>
        <taxon>Ascomycota</taxon>
        <taxon>Pezizomycotina</taxon>
        <taxon>Dothideomycetes</taxon>
        <taxon>Dothideomycetidae</taxon>
        <taxon>Mycosphaerellales</taxon>
        <taxon>Teratosphaeriaceae</taxon>
        <taxon>Oleoguttula</taxon>
    </lineage>
</organism>
<keyword evidence="5" id="KW-1185">Reference proteome</keyword>
<dbReference type="InterPro" id="IPR011234">
    <property type="entry name" value="Fumarylacetoacetase-like_C"/>
</dbReference>
<dbReference type="Proteomes" id="UP001324427">
    <property type="component" value="Unassembled WGS sequence"/>
</dbReference>
<evidence type="ECO:0000313" key="4">
    <source>
        <dbReference type="EMBL" id="KAK4546396.1"/>
    </source>
</evidence>
<dbReference type="PANTHER" id="PTHR11820:SF100">
    <property type="entry name" value="FUMARYLACETOACETATE HYDROLASE FAMILY PROTEIN (AFU_ORTHOLOGUE AFUA_4G01490)"/>
    <property type="match status" value="1"/>
</dbReference>
<dbReference type="Pfam" id="PF01557">
    <property type="entry name" value="FAA_hydrolase"/>
    <property type="match status" value="1"/>
</dbReference>
<protein>
    <recommendedName>
        <fullName evidence="3">Fumarylacetoacetase-like C-terminal domain-containing protein</fullName>
    </recommendedName>
</protein>
<sequence length="168" mass="18057">MLLTIQVRYGEPQIPDESTDVLQLARDGKLIVKILQGDKALSAAPTGKDDNVKQLLSPLAAKEVPFVRCVGLNYTTHILETGRPLPTCPTIFCKPSTVTAGPAENVPIPRIAQAQCDYEGELTIVIGKDAKNVSEESALGYVAAYTTGNEVSARNWQREANKAGPVPQ</sequence>
<evidence type="ECO:0000256" key="1">
    <source>
        <dbReference type="ARBA" id="ARBA00010211"/>
    </source>
</evidence>
<accession>A0AAV9JLK7</accession>
<feature type="domain" description="Fumarylacetoacetase-like C-terminal" evidence="3">
    <location>
        <begin position="67"/>
        <end position="163"/>
    </location>
</feature>
<keyword evidence="2" id="KW-0479">Metal-binding</keyword>
<gene>
    <name evidence="4" type="ORF">LTR36_002073</name>
</gene>
<dbReference type="Gene3D" id="3.90.850.10">
    <property type="entry name" value="Fumarylacetoacetase-like, C-terminal domain"/>
    <property type="match status" value="1"/>
</dbReference>
<comment type="similarity">
    <text evidence="1">Belongs to the FAH family.</text>
</comment>
<evidence type="ECO:0000313" key="5">
    <source>
        <dbReference type="Proteomes" id="UP001324427"/>
    </source>
</evidence>
<evidence type="ECO:0000256" key="2">
    <source>
        <dbReference type="ARBA" id="ARBA00022723"/>
    </source>
</evidence>
<evidence type="ECO:0000259" key="3">
    <source>
        <dbReference type="Pfam" id="PF01557"/>
    </source>
</evidence>